<dbReference type="Proteomes" id="UP000279236">
    <property type="component" value="Unassembled WGS sequence"/>
</dbReference>
<protein>
    <submittedName>
        <fullName evidence="2">Uncharacterized protein</fullName>
    </submittedName>
</protein>
<keyword evidence="3" id="KW-1185">Reference proteome</keyword>
<reference evidence="2 3" key="1">
    <citation type="submission" date="2018-11" db="EMBL/GenBank/DDBJ databases">
        <title>Genome sequence of Apiotrichum porosum DSM 27194.</title>
        <authorList>
            <person name="Aliyu H."/>
            <person name="Gorte O."/>
            <person name="Ochsenreither K."/>
        </authorList>
    </citation>
    <scope>NUCLEOTIDE SEQUENCE [LARGE SCALE GENOMIC DNA]</scope>
    <source>
        <strain evidence="2 3">DSM 27194</strain>
    </source>
</reference>
<proteinExistence type="predicted"/>
<gene>
    <name evidence="2" type="ORF">EHS24_005261</name>
</gene>
<feature type="region of interest" description="Disordered" evidence="1">
    <location>
        <begin position="1"/>
        <end position="52"/>
    </location>
</feature>
<dbReference type="RefSeq" id="XP_028472007.1">
    <property type="nucleotide sequence ID" value="XM_028620791.1"/>
</dbReference>
<dbReference type="OrthoDB" id="2589772at2759"/>
<dbReference type="EMBL" id="RSCE01000020">
    <property type="protein sequence ID" value="RSH76860.1"/>
    <property type="molecule type" value="Genomic_DNA"/>
</dbReference>
<evidence type="ECO:0000313" key="2">
    <source>
        <dbReference type="EMBL" id="RSH76860.1"/>
    </source>
</evidence>
<comment type="caution">
    <text evidence="2">The sequence shown here is derived from an EMBL/GenBank/DDBJ whole genome shotgun (WGS) entry which is preliminary data.</text>
</comment>
<sequence length="419" mass="45690">MPKHSFTFKHLLGESSTTPHARREDTRERSVNDLLTSSRQAGPSVPRDRPPHLATTVAWTPAPEGVADLDRASVHPAELLRREQVAHAQAARSVAGPAPPRSWRPATADKKEEMAAATPNKVVTPELLREAAAQLDTARRQGLPPSSRGASSLVDACVSVILRSMRDSTVVDEEDGQVVTMGDAMLAGACQLDIRLRGRVLRDSALLLPDDSNRLGDKHVRALLDYDRRPKSSATGQDQDWDWDWDAEQGGSETLHTLSLTCHPNPVPLLRDVPRFSALTLTTLNLAFSTLPADLDRLVNVLPAGLRSLGLAGAQLPKEMPNGYLSWVLGLGNLARKMLVLQTLDISYLPIPVDPIILILVGALPQAPHKPSTDTHLPSLRLLCMRGTVVGEGRDALKRHLKDTINGGGRRHWVEVLFE</sequence>
<name>A0A427XD64_9TREE</name>
<feature type="region of interest" description="Disordered" evidence="1">
    <location>
        <begin position="84"/>
        <end position="119"/>
    </location>
</feature>
<dbReference type="GeneID" id="39589804"/>
<feature type="compositionally biased region" description="Basic and acidic residues" evidence="1">
    <location>
        <begin position="21"/>
        <end position="31"/>
    </location>
</feature>
<evidence type="ECO:0000313" key="3">
    <source>
        <dbReference type="Proteomes" id="UP000279236"/>
    </source>
</evidence>
<organism evidence="2 3">
    <name type="scientific">Apiotrichum porosum</name>
    <dbReference type="NCBI Taxonomy" id="105984"/>
    <lineage>
        <taxon>Eukaryota</taxon>
        <taxon>Fungi</taxon>
        <taxon>Dikarya</taxon>
        <taxon>Basidiomycota</taxon>
        <taxon>Agaricomycotina</taxon>
        <taxon>Tremellomycetes</taxon>
        <taxon>Trichosporonales</taxon>
        <taxon>Trichosporonaceae</taxon>
        <taxon>Apiotrichum</taxon>
    </lineage>
</organism>
<dbReference type="AlphaFoldDB" id="A0A427XD64"/>
<evidence type="ECO:0000256" key="1">
    <source>
        <dbReference type="SAM" id="MobiDB-lite"/>
    </source>
</evidence>
<accession>A0A427XD64</accession>